<dbReference type="PANTHER" id="PTHR43155">
    <property type="entry name" value="CYCLIC DI-GMP PHOSPHODIESTERASE PA4108-RELATED"/>
    <property type="match status" value="1"/>
</dbReference>
<name>A0A1H2RIP8_9GAMM</name>
<dbReference type="OrthoDB" id="9764808at2"/>
<dbReference type="InterPro" id="IPR009875">
    <property type="entry name" value="PilZ_domain"/>
</dbReference>
<dbReference type="EMBL" id="FNNI01000001">
    <property type="protein sequence ID" value="SDW19108.1"/>
    <property type="molecule type" value="Genomic_DNA"/>
</dbReference>
<dbReference type="STRING" id="574349.SAMN05443545_101331"/>
<feature type="domain" description="HD-GYP" evidence="1">
    <location>
        <begin position="310"/>
        <end position="510"/>
    </location>
</feature>
<dbReference type="Pfam" id="PF07238">
    <property type="entry name" value="PilZ"/>
    <property type="match status" value="1"/>
</dbReference>
<protein>
    <submittedName>
        <fullName evidence="2">PilZ domain-containing protein</fullName>
    </submittedName>
</protein>
<dbReference type="PANTHER" id="PTHR43155:SF2">
    <property type="entry name" value="CYCLIC DI-GMP PHOSPHODIESTERASE PA4108"/>
    <property type="match status" value="1"/>
</dbReference>
<dbReference type="Pfam" id="PF13487">
    <property type="entry name" value="HD_5"/>
    <property type="match status" value="1"/>
</dbReference>
<dbReference type="AlphaFoldDB" id="A0A1H2RIP8"/>
<dbReference type="GO" id="GO:0035438">
    <property type="term" value="F:cyclic-di-GMP binding"/>
    <property type="evidence" value="ECO:0007669"/>
    <property type="project" value="InterPro"/>
</dbReference>
<sequence>MESSETHWRVDHLGECQKLLETLTEPGGAALIYEAPGSEPLPALLMEQVPGQSLILDITAVPEIAGDLESGLSIRLVGQARGSMLRTPPLQFLHWLDVPGRLQCHCAYPDYLEVVHRRAVFRAELRTGMDVAVTLASHDNAGTVHEGALCNLSLGGCLITLPASSAATLSSDRERTDLTLAFPNGQQLTLPVDIRHVQPDRQPHMARVGCQFVHLDSERERRLWFYVREIERESARRSAQDPGSLAPSPLFATVERGELASRPHGAHYATPMARRLAHISGFLSGQLLELQSGRELDPHGLSKHADQVLTLLEGDREALLFACICQIDEPTLVQHGVTVAVRLADMAHAAGMDRNIRKAIVASAMVHDFGKVLLPGDVRQSLSEASTLSDEVYHEMTSHVALLQEHLAICRWLDAQVSAAVVGAINERLDGSGYPHGRSAGDLDDLARMAAVVDVIDAMGRPRPDRCPFGISDIYRHLLHHPERFDTRWIKRYIHRFGVTPIGSLGRFASGQLAWIQRLDDKGRPSQVQLAETAQPVMAGLGDVMRDDQITALGELKGLEVPEGTMSTSGVA</sequence>
<gene>
    <name evidence="2" type="ORF">SAMN05443545_101331</name>
</gene>
<dbReference type="InterPro" id="IPR037522">
    <property type="entry name" value="HD_GYP_dom"/>
</dbReference>
<proteinExistence type="predicted"/>
<dbReference type="PROSITE" id="PS51832">
    <property type="entry name" value="HD_GYP"/>
    <property type="match status" value="1"/>
</dbReference>
<dbReference type="GO" id="GO:0008081">
    <property type="term" value="F:phosphoric diester hydrolase activity"/>
    <property type="evidence" value="ECO:0007669"/>
    <property type="project" value="UniProtKB-ARBA"/>
</dbReference>
<dbReference type="Gene3D" id="1.10.3210.10">
    <property type="entry name" value="Hypothetical protein af1432"/>
    <property type="match status" value="1"/>
</dbReference>
<accession>A0A1H2RIP8</accession>
<dbReference type="CDD" id="cd00077">
    <property type="entry name" value="HDc"/>
    <property type="match status" value="1"/>
</dbReference>
<dbReference type="InterPro" id="IPR003607">
    <property type="entry name" value="HD/PDEase_dom"/>
</dbReference>
<dbReference type="SUPFAM" id="SSF109604">
    <property type="entry name" value="HD-domain/PDEase-like"/>
    <property type="match status" value="1"/>
</dbReference>
<dbReference type="SMART" id="SM00471">
    <property type="entry name" value="HDc"/>
    <property type="match status" value="1"/>
</dbReference>
<evidence type="ECO:0000259" key="1">
    <source>
        <dbReference type="PROSITE" id="PS51832"/>
    </source>
</evidence>
<keyword evidence="3" id="KW-1185">Reference proteome</keyword>
<dbReference type="Gene3D" id="2.40.10.220">
    <property type="entry name" value="predicted glycosyltransferase like domains"/>
    <property type="match status" value="1"/>
</dbReference>
<organism evidence="2 3">
    <name type="scientific">Aidingimonas halophila</name>
    <dbReference type="NCBI Taxonomy" id="574349"/>
    <lineage>
        <taxon>Bacteria</taxon>
        <taxon>Pseudomonadati</taxon>
        <taxon>Pseudomonadota</taxon>
        <taxon>Gammaproteobacteria</taxon>
        <taxon>Oceanospirillales</taxon>
        <taxon>Halomonadaceae</taxon>
        <taxon>Aidingimonas</taxon>
    </lineage>
</organism>
<reference evidence="2 3" key="1">
    <citation type="submission" date="2016-10" db="EMBL/GenBank/DDBJ databases">
        <authorList>
            <person name="de Groot N.N."/>
        </authorList>
    </citation>
    <scope>NUCLEOTIDE SEQUENCE [LARGE SCALE GENOMIC DNA]</scope>
    <source>
        <strain evidence="2 3">DSM 19219</strain>
    </source>
</reference>
<evidence type="ECO:0000313" key="3">
    <source>
        <dbReference type="Proteomes" id="UP000198500"/>
    </source>
</evidence>
<evidence type="ECO:0000313" key="2">
    <source>
        <dbReference type="EMBL" id="SDW19108.1"/>
    </source>
</evidence>
<dbReference type="Proteomes" id="UP000198500">
    <property type="component" value="Unassembled WGS sequence"/>
</dbReference>
<dbReference type="SUPFAM" id="SSF141371">
    <property type="entry name" value="PilZ domain-like"/>
    <property type="match status" value="1"/>
</dbReference>
<dbReference type="RefSeq" id="WP_092567746.1">
    <property type="nucleotide sequence ID" value="NZ_BMXH01000001.1"/>
</dbReference>